<evidence type="ECO:0000256" key="1">
    <source>
        <dbReference type="SAM" id="MobiDB-lite"/>
    </source>
</evidence>
<sequence>MKELSRVYSGVPDVPTYNSDDEQISWKSSDEEDDDEDDANDDAQDKMIKDDEIVQTPSHVESTDDEDDDEEVQGVNIEVSNSIFTLNTEATSLVDVPVTTNAEPPLLSTTTLPPTPLITHLQQTPVPSPGTVPSSPLQDLPNFVSLFGFDHRLKTLETDFSEFKQTNQFSKAVSSIPGIVDAYLANKMHEAVKTVDQLKEQVKAQVSKILPKIEKTVNEQLEDEVMTSSSTESKTSLALAANLSELELKKILIDKMESNKSIYRSDEQKNLYKALVDAYKSNKLILDTYVDTVSLKRRRDDEDNDEEPSAGSNRGSKRRRAGKEPESTSAPKEKTSKTSGKSYEGSKSKHNTADESAQTEEPMHTTKDLEEPKEDLRESFNELMDTPLDFSAFVMNRLKVDTLTPEVLTGPTFELMKGSCKSLVKLEYLFEEVYKATTDQLD</sequence>
<accession>A0ABQ4Z3J9</accession>
<evidence type="ECO:0000313" key="2">
    <source>
        <dbReference type="EMBL" id="GJS83710.1"/>
    </source>
</evidence>
<feature type="compositionally biased region" description="Acidic residues" evidence="1">
    <location>
        <begin position="30"/>
        <end position="42"/>
    </location>
</feature>
<dbReference type="EMBL" id="BQNB010010922">
    <property type="protein sequence ID" value="GJS83710.1"/>
    <property type="molecule type" value="Genomic_DNA"/>
</dbReference>
<feature type="region of interest" description="Disordered" evidence="1">
    <location>
        <begin position="298"/>
        <end position="372"/>
    </location>
</feature>
<feature type="compositionally biased region" description="Basic and acidic residues" evidence="1">
    <location>
        <begin position="361"/>
        <end position="372"/>
    </location>
</feature>
<feature type="compositionally biased region" description="Basic and acidic residues" evidence="1">
    <location>
        <begin position="344"/>
        <end position="353"/>
    </location>
</feature>
<feature type="compositionally biased region" description="Basic and acidic residues" evidence="1">
    <location>
        <begin position="322"/>
        <end position="336"/>
    </location>
</feature>
<keyword evidence="3" id="KW-1185">Reference proteome</keyword>
<organism evidence="2 3">
    <name type="scientific">Tanacetum coccineum</name>
    <dbReference type="NCBI Taxonomy" id="301880"/>
    <lineage>
        <taxon>Eukaryota</taxon>
        <taxon>Viridiplantae</taxon>
        <taxon>Streptophyta</taxon>
        <taxon>Embryophyta</taxon>
        <taxon>Tracheophyta</taxon>
        <taxon>Spermatophyta</taxon>
        <taxon>Magnoliopsida</taxon>
        <taxon>eudicotyledons</taxon>
        <taxon>Gunneridae</taxon>
        <taxon>Pentapetalae</taxon>
        <taxon>asterids</taxon>
        <taxon>campanulids</taxon>
        <taxon>Asterales</taxon>
        <taxon>Asteraceae</taxon>
        <taxon>Asteroideae</taxon>
        <taxon>Anthemideae</taxon>
        <taxon>Anthemidinae</taxon>
        <taxon>Tanacetum</taxon>
    </lineage>
</organism>
<comment type="caution">
    <text evidence="2">The sequence shown here is derived from an EMBL/GenBank/DDBJ whole genome shotgun (WGS) entry which is preliminary data.</text>
</comment>
<name>A0ABQ4Z3J9_9ASTR</name>
<evidence type="ECO:0000313" key="3">
    <source>
        <dbReference type="Proteomes" id="UP001151760"/>
    </source>
</evidence>
<protein>
    <submittedName>
        <fullName evidence="2">Uncharacterized protein</fullName>
    </submittedName>
</protein>
<reference evidence="2" key="1">
    <citation type="journal article" date="2022" name="Int. J. Mol. Sci.">
        <title>Draft Genome of Tanacetum Coccineum: Genomic Comparison of Closely Related Tanacetum-Family Plants.</title>
        <authorList>
            <person name="Yamashiro T."/>
            <person name="Shiraishi A."/>
            <person name="Nakayama K."/>
            <person name="Satake H."/>
        </authorList>
    </citation>
    <scope>NUCLEOTIDE SEQUENCE</scope>
</reference>
<dbReference type="Proteomes" id="UP001151760">
    <property type="component" value="Unassembled WGS sequence"/>
</dbReference>
<gene>
    <name evidence="2" type="ORF">Tco_0750251</name>
</gene>
<feature type="compositionally biased region" description="Basic and acidic residues" evidence="1">
    <location>
        <begin position="43"/>
        <end position="52"/>
    </location>
</feature>
<proteinExistence type="predicted"/>
<reference evidence="2" key="2">
    <citation type="submission" date="2022-01" db="EMBL/GenBank/DDBJ databases">
        <authorList>
            <person name="Yamashiro T."/>
            <person name="Shiraishi A."/>
            <person name="Satake H."/>
            <person name="Nakayama K."/>
        </authorList>
    </citation>
    <scope>NUCLEOTIDE SEQUENCE</scope>
</reference>
<feature type="region of interest" description="Disordered" evidence="1">
    <location>
        <begin position="1"/>
        <end position="71"/>
    </location>
</feature>